<keyword evidence="1" id="KW-0472">Membrane</keyword>
<reference evidence="3" key="1">
    <citation type="journal article" date="2019" name="Int. J. Syst. Evol. Microbiol.">
        <title>The Global Catalogue of Microorganisms (GCM) 10K type strain sequencing project: providing services to taxonomists for standard genome sequencing and annotation.</title>
        <authorList>
            <consortium name="The Broad Institute Genomics Platform"/>
            <consortium name="The Broad Institute Genome Sequencing Center for Infectious Disease"/>
            <person name="Wu L."/>
            <person name="Ma J."/>
        </authorList>
    </citation>
    <scope>NUCLEOTIDE SEQUENCE [LARGE SCALE GENOMIC DNA]</scope>
    <source>
        <strain evidence="3">CECT 7698</strain>
    </source>
</reference>
<organism evidence="2 3">
    <name type="scientific">Litchfieldella rifensis</name>
    <dbReference type="NCBI Taxonomy" id="762643"/>
    <lineage>
        <taxon>Bacteria</taxon>
        <taxon>Pseudomonadati</taxon>
        <taxon>Pseudomonadota</taxon>
        <taxon>Gammaproteobacteria</taxon>
        <taxon>Oceanospirillales</taxon>
        <taxon>Halomonadaceae</taxon>
        <taxon>Litchfieldella</taxon>
    </lineage>
</organism>
<dbReference type="EMBL" id="JBHRUG010000048">
    <property type="protein sequence ID" value="MFC3285952.1"/>
    <property type="molecule type" value="Genomic_DNA"/>
</dbReference>
<feature type="transmembrane region" description="Helical" evidence="1">
    <location>
        <begin position="49"/>
        <end position="75"/>
    </location>
</feature>
<protein>
    <submittedName>
        <fullName evidence="2">DUF1772 domain-containing protein</fullName>
    </submittedName>
</protein>
<evidence type="ECO:0000313" key="2">
    <source>
        <dbReference type="EMBL" id="MFC3285952.1"/>
    </source>
</evidence>
<feature type="transmembrane region" description="Helical" evidence="1">
    <location>
        <begin position="6"/>
        <end position="28"/>
    </location>
</feature>
<keyword evidence="1" id="KW-0812">Transmembrane</keyword>
<proteinExistence type="predicted"/>
<name>A0ABV7LTT4_9GAMM</name>
<sequence length="156" mass="16393">MLSLLLWFSAIGCGLIAGLYFAFSAFIMKALGHIDLGAGIAAMVEINKVILSSLFLPLFFGTTIAGAALAVLSLLRWSEPGAAPMLLGGVIYVVGMFGVTLLFNVPLNNELVGARATGDAGAVWARYLKAWTLWNHVRTVASTVACGCFIAALLTL</sequence>
<dbReference type="Pfam" id="PF08592">
    <property type="entry name" value="Anthrone_oxy"/>
    <property type="match status" value="1"/>
</dbReference>
<keyword evidence="1" id="KW-1133">Transmembrane helix</keyword>
<gene>
    <name evidence="2" type="ORF">ACFOEV_20330</name>
</gene>
<dbReference type="Proteomes" id="UP001595579">
    <property type="component" value="Unassembled WGS sequence"/>
</dbReference>
<evidence type="ECO:0000313" key="3">
    <source>
        <dbReference type="Proteomes" id="UP001595579"/>
    </source>
</evidence>
<dbReference type="InterPro" id="IPR013901">
    <property type="entry name" value="Anthrone_oxy"/>
</dbReference>
<dbReference type="RefSeq" id="WP_386776719.1">
    <property type="nucleotide sequence ID" value="NZ_JBHRUG010000048.1"/>
</dbReference>
<keyword evidence="3" id="KW-1185">Reference proteome</keyword>
<comment type="caution">
    <text evidence="2">The sequence shown here is derived from an EMBL/GenBank/DDBJ whole genome shotgun (WGS) entry which is preliminary data.</text>
</comment>
<feature type="transmembrane region" description="Helical" evidence="1">
    <location>
        <begin position="81"/>
        <end position="105"/>
    </location>
</feature>
<evidence type="ECO:0000256" key="1">
    <source>
        <dbReference type="SAM" id="Phobius"/>
    </source>
</evidence>
<accession>A0ABV7LTT4</accession>